<evidence type="ECO:0000313" key="8">
    <source>
        <dbReference type="EMBL" id="SUU34547.1"/>
    </source>
</evidence>
<feature type="transmembrane region" description="Helical" evidence="6">
    <location>
        <begin position="160"/>
        <end position="181"/>
    </location>
</feature>
<reference evidence="7 9" key="1">
    <citation type="submission" date="2017-07" db="EMBL/GenBank/DDBJ databases">
        <title>Virulence factors identified in Actinobacillus seminis.</title>
        <authorList>
            <person name="Negrete-Abascal E."/>
            <person name="Vaca-Pacheco S."/>
            <person name="Montes-Garcia F."/>
            <person name="Leyto-Gil A.M."/>
            <person name="Fragoso-Garcia E."/>
            <person name="Carvente-Garcia R."/>
            <person name="Perez-Agueros S."/>
            <person name="Castelan-Sanchez H.G."/>
            <person name="Garcia-Molina A."/>
            <person name="Villamar T.E."/>
            <person name="Vazquez-Cruz C."/>
        </authorList>
    </citation>
    <scope>NUCLEOTIDE SEQUENCE [LARGE SCALE GENOMIC DNA]</scope>
    <source>
        <strain evidence="7 9">ATCC 15768</strain>
    </source>
</reference>
<keyword evidence="2" id="KW-1003">Cell membrane</keyword>
<dbReference type="PANTHER" id="PTHR30250:SF11">
    <property type="entry name" value="O-ANTIGEN TRANSPORTER-RELATED"/>
    <property type="match status" value="1"/>
</dbReference>
<evidence type="ECO:0000256" key="2">
    <source>
        <dbReference type="ARBA" id="ARBA00022475"/>
    </source>
</evidence>
<feature type="transmembrane region" description="Helical" evidence="6">
    <location>
        <begin position="12"/>
        <end position="34"/>
    </location>
</feature>
<protein>
    <recommendedName>
        <fullName evidence="11">Polysaccharide biosynthesis protein</fullName>
    </recommendedName>
</protein>
<evidence type="ECO:0008006" key="11">
    <source>
        <dbReference type="Google" id="ProtNLM"/>
    </source>
</evidence>
<evidence type="ECO:0000313" key="7">
    <source>
        <dbReference type="EMBL" id="OZN25910.1"/>
    </source>
</evidence>
<keyword evidence="3 6" id="KW-0812">Transmembrane</keyword>
<feature type="transmembrane region" description="Helical" evidence="6">
    <location>
        <begin position="77"/>
        <end position="96"/>
    </location>
</feature>
<dbReference type="EMBL" id="NLFK01000001">
    <property type="protein sequence ID" value="OZN25910.1"/>
    <property type="molecule type" value="Genomic_DNA"/>
</dbReference>
<gene>
    <name evidence="7" type="ORF">CFY87_01515</name>
    <name evidence="8" type="ORF">NCTC10851_00406</name>
</gene>
<evidence type="ECO:0000256" key="4">
    <source>
        <dbReference type="ARBA" id="ARBA00022989"/>
    </source>
</evidence>
<organism evidence="8 10">
    <name type="scientific">Actinobacillus seminis</name>
    <dbReference type="NCBI Taxonomy" id="722"/>
    <lineage>
        <taxon>Bacteria</taxon>
        <taxon>Pseudomonadati</taxon>
        <taxon>Pseudomonadota</taxon>
        <taxon>Gammaproteobacteria</taxon>
        <taxon>Pasteurellales</taxon>
        <taxon>Pasteurellaceae</taxon>
        <taxon>Actinobacillus</taxon>
    </lineage>
</organism>
<dbReference type="PANTHER" id="PTHR30250">
    <property type="entry name" value="PST FAMILY PREDICTED COLANIC ACID TRANSPORTER"/>
    <property type="match status" value="1"/>
</dbReference>
<name>A0A263HER6_9PAST</name>
<dbReference type="GO" id="GO:0005886">
    <property type="term" value="C:plasma membrane"/>
    <property type="evidence" value="ECO:0007669"/>
    <property type="project" value="UniProtKB-SubCell"/>
</dbReference>
<keyword evidence="9" id="KW-1185">Reference proteome</keyword>
<dbReference type="InterPro" id="IPR050833">
    <property type="entry name" value="Poly_Biosynth_Transport"/>
</dbReference>
<accession>A0A263HER6</accession>
<comment type="subcellular location">
    <subcellularLocation>
        <location evidence="1">Cell membrane</location>
        <topology evidence="1">Multi-pass membrane protein</topology>
    </subcellularLocation>
</comment>
<evidence type="ECO:0000256" key="3">
    <source>
        <dbReference type="ARBA" id="ARBA00022692"/>
    </source>
</evidence>
<reference evidence="8 10" key="2">
    <citation type="submission" date="2018-06" db="EMBL/GenBank/DDBJ databases">
        <authorList>
            <consortium name="Pathogen Informatics"/>
            <person name="Doyle S."/>
        </authorList>
    </citation>
    <scope>NUCLEOTIDE SEQUENCE [LARGE SCALE GENOMIC DNA]</scope>
    <source>
        <strain evidence="8 10">NCTC10851</strain>
    </source>
</reference>
<feature type="transmembrane region" description="Helical" evidence="6">
    <location>
        <begin position="102"/>
        <end position="120"/>
    </location>
</feature>
<dbReference type="RefSeq" id="WP_094945541.1">
    <property type="nucleotide sequence ID" value="NZ_NLFK01000001.1"/>
</dbReference>
<evidence type="ECO:0000256" key="6">
    <source>
        <dbReference type="SAM" id="Phobius"/>
    </source>
</evidence>
<feature type="transmembrane region" description="Helical" evidence="6">
    <location>
        <begin position="132"/>
        <end position="154"/>
    </location>
</feature>
<proteinExistence type="predicted"/>
<evidence type="ECO:0000256" key="1">
    <source>
        <dbReference type="ARBA" id="ARBA00004651"/>
    </source>
</evidence>
<dbReference type="Proteomes" id="UP000254507">
    <property type="component" value="Unassembled WGS sequence"/>
</dbReference>
<feature type="transmembrane region" description="Helical" evidence="6">
    <location>
        <begin position="366"/>
        <end position="387"/>
    </location>
</feature>
<evidence type="ECO:0000313" key="10">
    <source>
        <dbReference type="Proteomes" id="UP000254507"/>
    </source>
</evidence>
<dbReference type="InParanoid" id="A0A263HER6"/>
<keyword evidence="5 6" id="KW-0472">Membrane</keyword>
<keyword evidence="4 6" id="KW-1133">Transmembrane helix</keyword>
<feature type="transmembrane region" description="Helical" evidence="6">
    <location>
        <begin position="40"/>
        <end position="65"/>
    </location>
</feature>
<evidence type="ECO:0000256" key="5">
    <source>
        <dbReference type="ARBA" id="ARBA00023136"/>
    </source>
</evidence>
<dbReference type="EMBL" id="UFSB01000001">
    <property type="protein sequence ID" value="SUU34547.1"/>
    <property type="molecule type" value="Genomic_DNA"/>
</dbReference>
<feature type="transmembrane region" description="Helical" evidence="6">
    <location>
        <begin position="234"/>
        <end position="253"/>
    </location>
</feature>
<feature type="transmembrane region" description="Helical" evidence="6">
    <location>
        <begin position="305"/>
        <end position="327"/>
    </location>
</feature>
<dbReference type="OrthoDB" id="5690333at2"/>
<evidence type="ECO:0000313" key="9">
    <source>
        <dbReference type="Proteomes" id="UP000215738"/>
    </source>
</evidence>
<dbReference type="AlphaFoldDB" id="A0A263HER6"/>
<dbReference type="Proteomes" id="UP000215738">
    <property type="component" value="Unassembled WGS sequence"/>
</dbReference>
<feature type="transmembrane region" description="Helical" evidence="6">
    <location>
        <begin position="273"/>
        <end position="293"/>
    </location>
</feature>
<feature type="transmembrane region" description="Helical" evidence="6">
    <location>
        <begin position="339"/>
        <end position="359"/>
    </location>
</feature>
<sequence length="401" mass="45280">MNSNQRNLVSLILVTLFSTGLTMVSSFLLARLLAVEERGLFQLFVTSVSYAAAIGSGGVGFAFALSMRHQQYQGWRYYFLGFLAFACLVAAIALYFFEVTQFSYLFMLNVVLTAILTITVEKSKIDANLKIYRVISLQQPILAVILYAACYFIGGEQPIAIALYLLTALTIVQALFCLFYLTRIERQFIREHDVKKMDGRFFAKNWIKQNLLQTFGATTVNLDKFLIVSLMGNYTLGLYTVCIAFDALLTKFINMLADYYYSGLLNRMNRIQSVLLLIGLMAISAVIIVPFLAKPVVVFFFSEKYAEVAPILVWFIVNSIIAGLSWVLSQNMLILGKQILLFTRQLISIAVLVVLFYCFREQGLYGVAYALIGAGLTRLLISIVYYYKFPMNELNISAQLH</sequence>